<dbReference type="EMBL" id="KN848070">
    <property type="protein sequence ID" value="KIX98990.1"/>
    <property type="molecule type" value="Genomic_DNA"/>
</dbReference>
<dbReference type="VEuPathDB" id="FungiDB:Z520_05451"/>
<feature type="compositionally biased region" description="Basic and acidic residues" evidence="1">
    <location>
        <begin position="23"/>
        <end position="32"/>
    </location>
</feature>
<gene>
    <name evidence="2" type="ORF">Z520_05451</name>
</gene>
<accession>A0A0D2HAS5</accession>
<organism evidence="2 3">
    <name type="scientific">Fonsecaea multimorphosa CBS 102226</name>
    <dbReference type="NCBI Taxonomy" id="1442371"/>
    <lineage>
        <taxon>Eukaryota</taxon>
        <taxon>Fungi</taxon>
        <taxon>Dikarya</taxon>
        <taxon>Ascomycota</taxon>
        <taxon>Pezizomycotina</taxon>
        <taxon>Eurotiomycetes</taxon>
        <taxon>Chaetothyriomycetidae</taxon>
        <taxon>Chaetothyriales</taxon>
        <taxon>Herpotrichiellaceae</taxon>
        <taxon>Fonsecaea</taxon>
    </lineage>
</organism>
<dbReference type="Proteomes" id="UP000053411">
    <property type="component" value="Unassembled WGS sequence"/>
</dbReference>
<keyword evidence="3" id="KW-1185">Reference proteome</keyword>
<name>A0A0D2HAS5_9EURO</name>
<protein>
    <submittedName>
        <fullName evidence="2">Uncharacterized protein</fullName>
    </submittedName>
</protein>
<feature type="region of interest" description="Disordered" evidence="1">
    <location>
        <begin position="1"/>
        <end position="39"/>
    </location>
</feature>
<evidence type="ECO:0000256" key="1">
    <source>
        <dbReference type="SAM" id="MobiDB-lite"/>
    </source>
</evidence>
<sequence length="220" mass="24524">MASHDSTSTASSETAIVDEEKDDSTHDNVRSDSEDEDENQKILNAAWGKHGRCWMWTGYHRSHVDDLTRFASELDYTTIYNYQNYAASDFGEIALPGALMTVGTIVSRRAQAASGQDLRRDGPCRDVRRGRCLPRRVLHHLCVAARGFGQYTGGYIVYSIGQTGVQILNQVIVADITSSCRFLIPEQERAIVIIKTTFSVVSDQTDRMIRTGGVCVWTLI</sequence>
<proteinExistence type="predicted"/>
<reference evidence="2 3" key="1">
    <citation type="submission" date="2015-01" db="EMBL/GenBank/DDBJ databases">
        <title>The Genome Sequence of Fonsecaea multimorphosa CBS 102226.</title>
        <authorList>
            <consortium name="The Broad Institute Genomics Platform"/>
            <person name="Cuomo C."/>
            <person name="de Hoog S."/>
            <person name="Gorbushina A."/>
            <person name="Stielow B."/>
            <person name="Teixiera M."/>
            <person name="Abouelleil A."/>
            <person name="Chapman S.B."/>
            <person name="Priest M."/>
            <person name="Young S.K."/>
            <person name="Wortman J."/>
            <person name="Nusbaum C."/>
            <person name="Birren B."/>
        </authorList>
    </citation>
    <scope>NUCLEOTIDE SEQUENCE [LARGE SCALE GENOMIC DNA]</scope>
    <source>
        <strain evidence="2 3">CBS 102226</strain>
    </source>
</reference>
<dbReference type="AlphaFoldDB" id="A0A0D2HAS5"/>
<evidence type="ECO:0000313" key="3">
    <source>
        <dbReference type="Proteomes" id="UP000053411"/>
    </source>
</evidence>
<evidence type="ECO:0000313" key="2">
    <source>
        <dbReference type="EMBL" id="KIX98990.1"/>
    </source>
</evidence>
<dbReference type="RefSeq" id="XP_016633113.1">
    <property type="nucleotide sequence ID" value="XM_016775954.1"/>
</dbReference>
<dbReference type="OrthoDB" id="2241241at2759"/>
<dbReference type="GeneID" id="27711197"/>
<feature type="compositionally biased region" description="Polar residues" evidence="1">
    <location>
        <begin position="1"/>
        <end position="14"/>
    </location>
</feature>